<evidence type="ECO:0000313" key="8">
    <source>
        <dbReference type="EMBL" id="MFL9926073.1"/>
    </source>
</evidence>
<evidence type="ECO:0000256" key="4">
    <source>
        <dbReference type="ARBA" id="ARBA00022692"/>
    </source>
</evidence>
<feature type="transmembrane region" description="Helical" evidence="7">
    <location>
        <begin position="44"/>
        <end position="65"/>
    </location>
</feature>
<proteinExistence type="inferred from homology"/>
<evidence type="ECO:0000256" key="7">
    <source>
        <dbReference type="SAM" id="Phobius"/>
    </source>
</evidence>
<dbReference type="RefSeq" id="WP_408159267.1">
    <property type="nucleotide sequence ID" value="NZ_JAQQFM010000007.1"/>
</dbReference>
<dbReference type="PANTHER" id="PTHR33452">
    <property type="entry name" value="OXIDOREDUCTASE CATD-RELATED"/>
    <property type="match status" value="1"/>
</dbReference>
<keyword evidence="3" id="KW-1003">Cell membrane</keyword>
<gene>
    <name evidence="8" type="ORF">PQR62_17490</name>
</gene>
<evidence type="ECO:0000256" key="3">
    <source>
        <dbReference type="ARBA" id="ARBA00022475"/>
    </source>
</evidence>
<dbReference type="InterPro" id="IPR051907">
    <property type="entry name" value="DoxX-like_oxidoreductase"/>
</dbReference>
<comment type="caution">
    <text evidence="8">The sequence shown here is derived from an EMBL/GenBank/DDBJ whole genome shotgun (WGS) entry which is preliminary data.</text>
</comment>
<evidence type="ECO:0000313" key="9">
    <source>
        <dbReference type="Proteomes" id="UP001629246"/>
    </source>
</evidence>
<evidence type="ECO:0000256" key="1">
    <source>
        <dbReference type="ARBA" id="ARBA00004651"/>
    </source>
</evidence>
<evidence type="ECO:0000256" key="5">
    <source>
        <dbReference type="ARBA" id="ARBA00022989"/>
    </source>
</evidence>
<evidence type="ECO:0000256" key="2">
    <source>
        <dbReference type="ARBA" id="ARBA00006679"/>
    </source>
</evidence>
<keyword evidence="5 7" id="KW-1133">Transmembrane helix</keyword>
<dbReference type="Proteomes" id="UP001629246">
    <property type="component" value="Unassembled WGS sequence"/>
</dbReference>
<keyword evidence="6 7" id="KW-0472">Membrane</keyword>
<dbReference type="PANTHER" id="PTHR33452:SF1">
    <property type="entry name" value="INNER MEMBRANE PROTEIN YPHA-RELATED"/>
    <property type="match status" value="1"/>
</dbReference>
<comment type="similarity">
    <text evidence="2">Belongs to the DoxX family.</text>
</comment>
<feature type="transmembrane region" description="Helical" evidence="7">
    <location>
        <begin position="72"/>
        <end position="91"/>
    </location>
</feature>
<comment type="subcellular location">
    <subcellularLocation>
        <location evidence="1">Cell membrane</location>
        <topology evidence="1">Multi-pass membrane protein</topology>
    </subcellularLocation>
</comment>
<keyword evidence="9" id="KW-1185">Reference proteome</keyword>
<organism evidence="8 9">
    <name type="scientific">Herbaspirillum lusitanum</name>
    <dbReference type="NCBI Taxonomy" id="213312"/>
    <lineage>
        <taxon>Bacteria</taxon>
        <taxon>Pseudomonadati</taxon>
        <taxon>Pseudomonadota</taxon>
        <taxon>Betaproteobacteria</taxon>
        <taxon>Burkholderiales</taxon>
        <taxon>Oxalobacteraceae</taxon>
        <taxon>Herbaspirillum</taxon>
    </lineage>
</organism>
<dbReference type="EMBL" id="JAQQFM010000007">
    <property type="protein sequence ID" value="MFL9926073.1"/>
    <property type="molecule type" value="Genomic_DNA"/>
</dbReference>
<accession>A0ABW9AB03</accession>
<feature type="transmembrane region" description="Helical" evidence="7">
    <location>
        <begin position="12"/>
        <end position="38"/>
    </location>
</feature>
<dbReference type="Pfam" id="PF07681">
    <property type="entry name" value="DoxX"/>
    <property type="match status" value="1"/>
</dbReference>
<evidence type="ECO:0000256" key="6">
    <source>
        <dbReference type="ARBA" id="ARBA00023136"/>
    </source>
</evidence>
<name>A0ABW9AB03_9BURK</name>
<dbReference type="InterPro" id="IPR032808">
    <property type="entry name" value="DoxX"/>
</dbReference>
<reference evidence="8 9" key="1">
    <citation type="journal article" date="2024" name="Chem. Sci.">
        <title>Discovery of megapolipeptins by genome mining of a Burkholderiales bacteria collection.</title>
        <authorList>
            <person name="Paulo B.S."/>
            <person name="Recchia M.J.J."/>
            <person name="Lee S."/>
            <person name="Fergusson C.H."/>
            <person name="Romanowski S.B."/>
            <person name="Hernandez A."/>
            <person name="Krull N."/>
            <person name="Liu D.Y."/>
            <person name="Cavanagh H."/>
            <person name="Bos A."/>
            <person name="Gray C.A."/>
            <person name="Murphy B.T."/>
            <person name="Linington R.G."/>
            <person name="Eustaquio A.S."/>
        </authorList>
    </citation>
    <scope>NUCLEOTIDE SEQUENCE [LARGE SCALE GENOMIC DNA]</scope>
    <source>
        <strain evidence="8 9">RL21-008-BIB-A</strain>
    </source>
</reference>
<protein>
    <submittedName>
        <fullName evidence="8">DoxX family protein</fullName>
    </submittedName>
</protein>
<sequence length="130" mass="13810">MIISPFAYRIGRILLASLFVISGIFKIIGFAGTVGYFGSLGLPVPTLVAIVTILVEVGGGLLLMFGRGVRPVSLLIALFTVGATLSAHHFWNMEGAMAQAQLTHFLKNISIIGGLLLVSSIDPEAMPEQR</sequence>
<keyword evidence="4 7" id="KW-0812">Transmembrane</keyword>